<evidence type="ECO:0000313" key="4">
    <source>
        <dbReference type="Proteomes" id="UP000565719"/>
    </source>
</evidence>
<organism evidence="3 4">
    <name type="scientific">Vibrio pectenicida</name>
    <dbReference type="NCBI Taxonomy" id="62763"/>
    <lineage>
        <taxon>Bacteria</taxon>
        <taxon>Pseudomonadati</taxon>
        <taxon>Pseudomonadota</taxon>
        <taxon>Gammaproteobacteria</taxon>
        <taxon>Vibrionales</taxon>
        <taxon>Vibrionaceae</taxon>
        <taxon>Vibrio</taxon>
    </lineage>
</organism>
<name>A0A7Y4A2H8_9VIBR</name>
<keyword evidence="1" id="KW-1133">Transmembrane helix</keyword>
<proteinExistence type="predicted"/>
<feature type="transmembrane region" description="Helical" evidence="1">
    <location>
        <begin position="49"/>
        <end position="72"/>
    </location>
</feature>
<evidence type="ECO:0000256" key="1">
    <source>
        <dbReference type="SAM" id="Phobius"/>
    </source>
</evidence>
<dbReference type="EMBL" id="VTXC01000085">
    <property type="protein sequence ID" value="NOH73348.1"/>
    <property type="molecule type" value="Genomic_DNA"/>
</dbReference>
<accession>A0A7Y4A2H8</accession>
<keyword evidence="1" id="KW-0472">Membrane</keyword>
<feature type="signal peptide" evidence="2">
    <location>
        <begin position="1"/>
        <end position="25"/>
    </location>
</feature>
<evidence type="ECO:0000256" key="2">
    <source>
        <dbReference type="SAM" id="SignalP"/>
    </source>
</evidence>
<dbReference type="Proteomes" id="UP000565719">
    <property type="component" value="Unassembled WGS sequence"/>
</dbReference>
<keyword evidence="2" id="KW-0732">Signal</keyword>
<dbReference type="AlphaFoldDB" id="A0A7Y4A2H8"/>
<sequence>MVKNTATNTYVQAGVALTASGSALAETPSNPSLAVITGAIESGKEMVGVTTSGLLGMAAIGFGVGMVLVWLARR</sequence>
<evidence type="ECO:0000313" key="3">
    <source>
        <dbReference type="EMBL" id="NOH73348.1"/>
    </source>
</evidence>
<protein>
    <submittedName>
        <fullName evidence="3">Uncharacterized protein</fullName>
    </submittedName>
</protein>
<feature type="chain" id="PRO_5031433488" evidence="2">
    <location>
        <begin position="26"/>
        <end position="74"/>
    </location>
</feature>
<gene>
    <name evidence="3" type="ORF">F0225_18705</name>
</gene>
<keyword evidence="1" id="KW-0812">Transmembrane</keyword>
<reference evidence="3 4" key="1">
    <citation type="submission" date="2019-09" db="EMBL/GenBank/DDBJ databases">
        <title>Draft genome sequencing and comparative genomics of hatchery-associated Vibrios.</title>
        <authorList>
            <person name="Kehlet-Delgado H."/>
            <person name="Mueller R.S."/>
        </authorList>
    </citation>
    <scope>NUCLEOTIDE SEQUENCE [LARGE SCALE GENOMIC DNA]</scope>
    <source>
        <strain evidence="3 4">99-46-Y</strain>
    </source>
</reference>
<comment type="caution">
    <text evidence="3">The sequence shown here is derived from an EMBL/GenBank/DDBJ whole genome shotgun (WGS) entry which is preliminary data.</text>
</comment>